<evidence type="ECO:0000313" key="3">
    <source>
        <dbReference type="Proteomes" id="UP001604335"/>
    </source>
</evidence>
<accession>A0ABW7C9G8</accession>
<dbReference type="EMBL" id="JAZAQF010000050">
    <property type="protein sequence ID" value="MFG3817686.1"/>
    <property type="molecule type" value="Genomic_DNA"/>
</dbReference>
<evidence type="ECO:0000256" key="1">
    <source>
        <dbReference type="SAM" id="MobiDB-lite"/>
    </source>
</evidence>
<feature type="compositionally biased region" description="Low complexity" evidence="1">
    <location>
        <begin position="10"/>
        <end position="21"/>
    </location>
</feature>
<protein>
    <submittedName>
        <fullName evidence="2">Uncharacterized protein</fullName>
    </submittedName>
</protein>
<keyword evidence="3" id="KW-1185">Reference proteome</keyword>
<proteinExistence type="predicted"/>
<reference evidence="3" key="1">
    <citation type="journal article" date="2024" name="Algal Res.">
        <title>Biochemical, toxicological and genomic investigation of a high-biomass producing Limnothrix strain isolated from Italian shallow drinking water reservoir.</title>
        <authorList>
            <person name="Simonazzi M."/>
            <person name="Shishido T.K."/>
            <person name="Delbaje E."/>
            <person name="Wahlsten M."/>
            <person name="Fewer D.P."/>
            <person name="Sivonen K."/>
            <person name="Pezzolesi L."/>
            <person name="Pistocchi R."/>
        </authorList>
    </citation>
    <scope>NUCLEOTIDE SEQUENCE [LARGE SCALE GENOMIC DNA]</scope>
    <source>
        <strain evidence="3">LRLZ20PSL1</strain>
    </source>
</reference>
<organism evidence="2 3">
    <name type="scientific">Limnothrix redekei LRLZ20PSL1</name>
    <dbReference type="NCBI Taxonomy" id="3112953"/>
    <lineage>
        <taxon>Bacteria</taxon>
        <taxon>Bacillati</taxon>
        <taxon>Cyanobacteriota</taxon>
        <taxon>Cyanophyceae</taxon>
        <taxon>Pseudanabaenales</taxon>
        <taxon>Pseudanabaenaceae</taxon>
        <taxon>Limnothrix</taxon>
    </lineage>
</organism>
<name>A0ABW7C9G8_9CYAN</name>
<dbReference type="Proteomes" id="UP001604335">
    <property type="component" value="Unassembled WGS sequence"/>
</dbReference>
<gene>
    <name evidence="2" type="ORF">VPK24_08550</name>
</gene>
<feature type="region of interest" description="Disordered" evidence="1">
    <location>
        <begin position="1"/>
        <end position="23"/>
    </location>
</feature>
<sequence>MANPLRAQLPSNSNDPNNAPDRQPTMALILENRTKDAFIRRFVIRERRNRPGTDLLADSIGIYPNEARLMTGNYPRRLLSCVEVVPVGGGEPVRHVDMGRVQIAGSRIRFSIEGNWKEPPFAPGPCP</sequence>
<comment type="caution">
    <text evidence="2">The sequence shown here is derived from an EMBL/GenBank/DDBJ whole genome shotgun (WGS) entry which is preliminary data.</text>
</comment>
<evidence type="ECO:0000313" key="2">
    <source>
        <dbReference type="EMBL" id="MFG3817686.1"/>
    </source>
</evidence>